<feature type="domain" description="Cytochrome c" evidence="6">
    <location>
        <begin position="606"/>
        <end position="737"/>
    </location>
</feature>
<organism evidence="7 8">
    <name type="scientific">Haliangium ochraceum (strain DSM 14365 / JCM 11303 / SMP-2)</name>
    <dbReference type="NCBI Taxonomy" id="502025"/>
    <lineage>
        <taxon>Bacteria</taxon>
        <taxon>Pseudomonadati</taxon>
        <taxon>Myxococcota</taxon>
        <taxon>Polyangia</taxon>
        <taxon>Haliangiales</taxon>
        <taxon>Kofleriaceae</taxon>
        <taxon>Haliangium</taxon>
    </lineage>
</organism>
<dbReference type="eggNOG" id="COG3488">
    <property type="taxonomic scope" value="Bacteria"/>
</dbReference>
<dbReference type="InterPro" id="IPR000408">
    <property type="entry name" value="Reg_chr_condens"/>
</dbReference>
<dbReference type="eggNOG" id="COG4257">
    <property type="taxonomic scope" value="Bacteria"/>
</dbReference>
<accession>D0LFU1</accession>
<keyword evidence="8" id="KW-1185">Reference proteome</keyword>
<protein>
    <recommendedName>
        <fullName evidence="6">Cytochrome c domain-containing protein</fullName>
    </recommendedName>
</protein>
<dbReference type="InterPro" id="IPR009091">
    <property type="entry name" value="RCC1/BLIP-II"/>
</dbReference>
<dbReference type="Gene3D" id="2.130.10.30">
    <property type="entry name" value="Regulator of chromosome condensation 1/beta-lactamase-inhibitor protein II"/>
    <property type="match status" value="1"/>
</dbReference>
<dbReference type="InterPro" id="IPR009056">
    <property type="entry name" value="Cyt_c-like_dom"/>
</dbReference>
<dbReference type="SUPFAM" id="SSF46626">
    <property type="entry name" value="Cytochrome c"/>
    <property type="match status" value="1"/>
</dbReference>
<gene>
    <name evidence="7" type="ordered locus">Hoch_1997</name>
</gene>
<dbReference type="GO" id="GO:0004130">
    <property type="term" value="F:cytochrome-c peroxidase activity"/>
    <property type="evidence" value="ECO:0007669"/>
    <property type="project" value="TreeGrafter"/>
</dbReference>
<feature type="region of interest" description="Disordered" evidence="5">
    <location>
        <begin position="313"/>
        <end position="357"/>
    </location>
</feature>
<dbReference type="PROSITE" id="PS51007">
    <property type="entry name" value="CYTC"/>
    <property type="match status" value="1"/>
</dbReference>
<evidence type="ECO:0000256" key="5">
    <source>
        <dbReference type="SAM" id="MobiDB-lite"/>
    </source>
</evidence>
<evidence type="ECO:0000256" key="1">
    <source>
        <dbReference type="ARBA" id="ARBA00022617"/>
    </source>
</evidence>
<dbReference type="Pfam" id="PF06537">
    <property type="entry name" value="DHOR"/>
    <property type="match status" value="2"/>
</dbReference>
<dbReference type="Gene3D" id="1.10.760.10">
    <property type="entry name" value="Cytochrome c-like domain"/>
    <property type="match status" value="1"/>
</dbReference>
<keyword evidence="2 4" id="KW-0479">Metal-binding</keyword>
<sequence length="737" mass="76444">MRRPSLTLLSSSDGDVYSEPTVELRFRIDNAPALSYRIVVDDVQVSAVSGAFAVGEELTALLTLEEGIRSVEILLFDGDGVADSELLLLAIELPAGPSIVLDAALPATSFEESLVVSGRVDGGRPLVSLTLVSGDERSDIEVTEADGGALFSALVPLTLGDNPFTLQPVDDFGRTDEKTWSVLRSVDTEPPHVDGRDHVLAVGDDGSLWAWGLNGSSQVGPEGIGGFVDDVLSPVVLAGVDDAFAVYANGNQGFYEDGAGQLWGWGQNGATGNLGIPAEGDVAVPSAPVFGIRGVVDVAIGALHGVVVDGAAEDGTPLRDSDAGRSSEGDTVDASSLADAASDENSDASPTSIPDPLRIGGALTATEYGSRPFLTTAPALDLGGAPAVSFGRELFVADWDAAPGSRELIDGLGPLYHALACLGCHPESGRAASLEAGGSVAPGLLLRLVRTEGEGLVHDPSLGGQLQTLAIAGVPAEGTAQWEPAAIAELAPHYHEVAARAPAPRFTVAIDPAYPALADNTNSGPRLAPQLVGVGLLEQVPEDTLLAWEDIEDADGDGISGRASWVATPSGPRIGRFGWNGDGLQAVATFLSLLAVPAARRERRDPQVEEGASLFRAARCDACHRETLTTGAVATQALLSEQTFHPYTDLLLHDMGAALADPVGEGDTAAREWRTPPLWGLGLIEEAANARFLHDGRALSLEDAILWHGGEAEAARAAFAAMGRSDRDALLAFVRSL</sequence>
<dbReference type="InterPro" id="IPR051395">
    <property type="entry name" value="Cytochrome_c_Peroxidase/MauG"/>
</dbReference>
<dbReference type="GO" id="GO:0020037">
    <property type="term" value="F:heme binding"/>
    <property type="evidence" value="ECO:0007669"/>
    <property type="project" value="InterPro"/>
</dbReference>
<dbReference type="KEGG" id="hoh:Hoch_1997"/>
<dbReference type="SUPFAM" id="SSF50985">
    <property type="entry name" value="RCC1/BLIP-II"/>
    <property type="match status" value="1"/>
</dbReference>
<evidence type="ECO:0000256" key="4">
    <source>
        <dbReference type="PROSITE-ProRule" id="PRU00433"/>
    </source>
</evidence>
<evidence type="ECO:0000259" key="6">
    <source>
        <dbReference type="PROSITE" id="PS51007"/>
    </source>
</evidence>
<dbReference type="Proteomes" id="UP000001880">
    <property type="component" value="Chromosome"/>
</dbReference>
<evidence type="ECO:0000313" key="8">
    <source>
        <dbReference type="Proteomes" id="UP000001880"/>
    </source>
</evidence>
<keyword evidence="3 4" id="KW-0408">Iron</keyword>
<dbReference type="InterPro" id="IPR036909">
    <property type="entry name" value="Cyt_c-like_dom_sf"/>
</dbReference>
<dbReference type="PANTHER" id="PTHR30600">
    <property type="entry name" value="CYTOCHROME C PEROXIDASE-RELATED"/>
    <property type="match status" value="1"/>
</dbReference>
<evidence type="ECO:0000313" key="7">
    <source>
        <dbReference type="EMBL" id="ACY14543.1"/>
    </source>
</evidence>
<proteinExistence type="predicted"/>
<dbReference type="HOGENOM" id="CLU_376325_0_0_7"/>
<evidence type="ECO:0000256" key="2">
    <source>
        <dbReference type="ARBA" id="ARBA00022723"/>
    </source>
</evidence>
<name>D0LFU1_HALO1</name>
<dbReference type="PANTHER" id="PTHR30600:SF4">
    <property type="entry name" value="CYTOCHROME C DOMAIN-CONTAINING PROTEIN"/>
    <property type="match status" value="1"/>
</dbReference>
<feature type="compositionally biased region" description="Basic and acidic residues" evidence="5">
    <location>
        <begin position="316"/>
        <end position="328"/>
    </location>
</feature>
<dbReference type="PROSITE" id="PS50012">
    <property type="entry name" value="RCC1_3"/>
    <property type="match status" value="1"/>
</dbReference>
<reference evidence="7 8" key="1">
    <citation type="journal article" date="2010" name="Stand. Genomic Sci.">
        <title>Complete genome sequence of Haliangium ochraceum type strain (SMP-2).</title>
        <authorList>
            <consortium name="US DOE Joint Genome Institute (JGI-PGF)"/>
            <person name="Ivanova N."/>
            <person name="Daum C."/>
            <person name="Lang E."/>
            <person name="Abt B."/>
            <person name="Kopitz M."/>
            <person name="Saunders E."/>
            <person name="Lapidus A."/>
            <person name="Lucas S."/>
            <person name="Glavina Del Rio T."/>
            <person name="Nolan M."/>
            <person name="Tice H."/>
            <person name="Copeland A."/>
            <person name="Cheng J.F."/>
            <person name="Chen F."/>
            <person name="Bruce D."/>
            <person name="Goodwin L."/>
            <person name="Pitluck S."/>
            <person name="Mavromatis K."/>
            <person name="Pati A."/>
            <person name="Mikhailova N."/>
            <person name="Chen A."/>
            <person name="Palaniappan K."/>
            <person name="Land M."/>
            <person name="Hauser L."/>
            <person name="Chang Y.J."/>
            <person name="Jeffries C.D."/>
            <person name="Detter J.C."/>
            <person name="Brettin T."/>
            <person name="Rohde M."/>
            <person name="Goker M."/>
            <person name="Bristow J."/>
            <person name="Markowitz V."/>
            <person name="Eisen J.A."/>
            <person name="Hugenholtz P."/>
            <person name="Kyrpides N.C."/>
            <person name="Klenk H.P."/>
        </authorList>
    </citation>
    <scope>NUCLEOTIDE SEQUENCE [LARGE SCALE GENOMIC DNA]</scope>
    <source>
        <strain evidence="8">DSM 14365 / CIP 107738 / JCM 11303 / AJ 13395 / SMP-2</strain>
    </source>
</reference>
<evidence type="ECO:0000256" key="3">
    <source>
        <dbReference type="ARBA" id="ARBA00023004"/>
    </source>
</evidence>
<dbReference type="GO" id="GO:0046872">
    <property type="term" value="F:metal ion binding"/>
    <property type="evidence" value="ECO:0007669"/>
    <property type="project" value="UniProtKB-KW"/>
</dbReference>
<dbReference type="InterPro" id="IPR010538">
    <property type="entry name" value="DHOR"/>
</dbReference>
<dbReference type="GO" id="GO:0009055">
    <property type="term" value="F:electron transfer activity"/>
    <property type="evidence" value="ECO:0007669"/>
    <property type="project" value="InterPro"/>
</dbReference>
<dbReference type="EMBL" id="CP001804">
    <property type="protein sequence ID" value="ACY14543.1"/>
    <property type="molecule type" value="Genomic_DNA"/>
</dbReference>
<dbReference type="STRING" id="502025.Hoch_1997"/>
<keyword evidence="1 4" id="KW-0349">Heme</keyword>
<dbReference type="AlphaFoldDB" id="D0LFU1"/>